<dbReference type="PROSITE" id="PS50862">
    <property type="entry name" value="AA_TRNA_LIGASE_II"/>
    <property type="match status" value="1"/>
</dbReference>
<organism evidence="11 12">
    <name type="scientific">Paenibacillus aquistagni</name>
    <dbReference type="NCBI Taxonomy" id="1852522"/>
    <lineage>
        <taxon>Bacteria</taxon>
        <taxon>Bacillati</taxon>
        <taxon>Bacillota</taxon>
        <taxon>Bacilli</taxon>
        <taxon>Bacillales</taxon>
        <taxon>Paenibacillaceae</taxon>
        <taxon>Paenibacillus</taxon>
    </lineage>
</organism>
<keyword evidence="12" id="KW-1185">Reference proteome</keyword>
<dbReference type="OrthoDB" id="9800814at2"/>
<dbReference type="GO" id="GO:0000105">
    <property type="term" value="P:L-histidine biosynthetic process"/>
    <property type="evidence" value="ECO:0007669"/>
    <property type="project" value="UniProtKB-UniRule"/>
</dbReference>
<dbReference type="PANTHER" id="PTHR43707">
    <property type="entry name" value="HISTIDYL-TRNA SYNTHETASE"/>
    <property type="match status" value="1"/>
</dbReference>
<proteinExistence type="inferred from homology"/>
<evidence type="ECO:0000313" key="11">
    <source>
        <dbReference type="EMBL" id="SMG48072.1"/>
    </source>
</evidence>
<evidence type="ECO:0000256" key="9">
    <source>
        <dbReference type="PIRSR" id="PIRSR001549-1"/>
    </source>
</evidence>
<dbReference type="PANTHER" id="PTHR43707:SF1">
    <property type="entry name" value="HISTIDINE--TRNA LIGASE, MITOCHONDRIAL-RELATED"/>
    <property type="match status" value="1"/>
</dbReference>
<dbReference type="InterPro" id="IPR004516">
    <property type="entry name" value="HisRS/HisZ"/>
</dbReference>
<dbReference type="NCBIfam" id="NF008941">
    <property type="entry name" value="PRK12292.2-4"/>
    <property type="match status" value="1"/>
</dbReference>
<evidence type="ECO:0000259" key="10">
    <source>
        <dbReference type="PROSITE" id="PS50862"/>
    </source>
</evidence>
<evidence type="ECO:0000256" key="2">
    <source>
        <dbReference type="ARBA" id="ARBA00004667"/>
    </source>
</evidence>
<feature type="domain" description="Aminoacyl-transfer RNA synthetases class-II family profile" evidence="10">
    <location>
        <begin position="39"/>
        <end position="336"/>
    </location>
</feature>
<comment type="similarity">
    <text evidence="3 8">Belongs to the class-II aminoacyl-tRNA synthetase family. HisZ subfamily.</text>
</comment>
<protein>
    <recommendedName>
        <fullName evidence="5 8">ATP phosphoribosyltransferase regulatory subunit</fullName>
    </recommendedName>
</protein>
<evidence type="ECO:0000256" key="4">
    <source>
        <dbReference type="ARBA" id="ARBA00011496"/>
    </source>
</evidence>
<comment type="pathway">
    <text evidence="2 8">Amino-acid biosynthesis; L-histidine biosynthesis; L-histidine from 5-phospho-alpha-D-ribose 1-diphosphate: step 1/9.</text>
</comment>
<dbReference type="InterPro" id="IPR004517">
    <property type="entry name" value="HisZ"/>
</dbReference>
<dbReference type="CDD" id="cd00773">
    <property type="entry name" value="HisRS-like_core"/>
    <property type="match status" value="1"/>
</dbReference>
<keyword evidence="11" id="KW-0808">Transferase</keyword>
<dbReference type="UniPathway" id="UPA00031">
    <property type="reaction ID" value="UER00006"/>
</dbReference>
<comment type="subcellular location">
    <subcellularLocation>
        <location evidence="1 8">Cytoplasm</location>
    </subcellularLocation>
</comment>
<reference evidence="11 12" key="1">
    <citation type="submission" date="2017-04" db="EMBL/GenBank/DDBJ databases">
        <authorList>
            <person name="Afonso C.L."/>
            <person name="Miller P.J."/>
            <person name="Scott M.A."/>
            <person name="Spackman E."/>
            <person name="Goraichik I."/>
            <person name="Dimitrov K.M."/>
            <person name="Suarez D.L."/>
            <person name="Swayne D.E."/>
        </authorList>
    </citation>
    <scope>NUCLEOTIDE SEQUENCE [LARGE SCALE GENOMIC DNA]</scope>
    <source>
        <strain evidence="11 12">11</strain>
    </source>
</reference>
<dbReference type="NCBIfam" id="TIGR00443">
    <property type="entry name" value="hisZ_biosyn_reg"/>
    <property type="match status" value="1"/>
</dbReference>
<dbReference type="InterPro" id="IPR006195">
    <property type="entry name" value="aa-tRNA-synth_II"/>
</dbReference>
<dbReference type="Proteomes" id="UP000193834">
    <property type="component" value="Unassembled WGS sequence"/>
</dbReference>
<dbReference type="HAMAP" id="MF_00125">
    <property type="entry name" value="HisZ"/>
    <property type="match status" value="1"/>
</dbReference>
<evidence type="ECO:0000256" key="3">
    <source>
        <dbReference type="ARBA" id="ARBA00005539"/>
    </source>
</evidence>
<keyword evidence="11" id="KW-0328">Glycosyltransferase</keyword>
<feature type="binding site" evidence="9">
    <location>
        <begin position="81"/>
        <end position="83"/>
    </location>
    <ligand>
        <name>L-histidine</name>
        <dbReference type="ChEBI" id="CHEBI:57595"/>
    </ligand>
</feature>
<feature type="binding site" evidence="9">
    <location>
        <position position="125"/>
    </location>
    <ligand>
        <name>L-histidine</name>
        <dbReference type="ChEBI" id="CHEBI:57595"/>
    </ligand>
</feature>
<comment type="function">
    <text evidence="7 8">Required for the first step of histidine biosynthesis. May allow the feedback regulation of ATP phosphoribosyltransferase activity by histidine.</text>
</comment>
<evidence type="ECO:0000256" key="5">
    <source>
        <dbReference type="ARBA" id="ARBA00020397"/>
    </source>
</evidence>
<evidence type="ECO:0000313" key="12">
    <source>
        <dbReference type="Proteomes" id="UP000193834"/>
    </source>
</evidence>
<dbReference type="GO" id="GO:0004821">
    <property type="term" value="F:histidine-tRNA ligase activity"/>
    <property type="evidence" value="ECO:0007669"/>
    <property type="project" value="TreeGrafter"/>
</dbReference>
<evidence type="ECO:0000256" key="6">
    <source>
        <dbReference type="ARBA" id="ARBA00022490"/>
    </source>
</evidence>
<comment type="subunit">
    <text evidence="4 8">Heteromultimer composed of HisG and HisZ subunits.</text>
</comment>
<dbReference type="InterPro" id="IPR041715">
    <property type="entry name" value="HisRS-like_core"/>
</dbReference>
<name>A0A1X7L4C9_9BACL</name>
<dbReference type="EMBL" id="FXAZ01000004">
    <property type="protein sequence ID" value="SMG48072.1"/>
    <property type="molecule type" value="Genomic_DNA"/>
</dbReference>
<dbReference type="GO" id="GO:0005737">
    <property type="term" value="C:cytoplasm"/>
    <property type="evidence" value="ECO:0007669"/>
    <property type="project" value="UniProtKB-SubCell"/>
</dbReference>
<keyword evidence="8" id="KW-0368">Histidine biosynthesis</keyword>
<dbReference type="GO" id="GO:0140096">
    <property type="term" value="F:catalytic activity, acting on a protein"/>
    <property type="evidence" value="ECO:0007669"/>
    <property type="project" value="UniProtKB-ARBA"/>
</dbReference>
<sequence>MTKPKMFEKPSGVRDYLPDAVTKLKYIERQSLNCMSQWGYEQIVTPSMEFYDTVGMASATLDHKLFKLLNQRGTAMVLRSDMTAPIARVASSLMQEAELPIRLSYHANVFRSMEEDSGREAEFYQTGAELIGDASPEADAEVIALSISCLQAAGVKQFKVAIGHHGFLHGLLEQYLPDQDEVQHQLKQYLVQRDVVGYRELVQELAIDEVKKGQLNQILRLRGGIPVIAEARHMAQEESVRASLQHLELLWEVLDAYGVAEMCMLDLSMVGDFSYYTGTIFEGYAADQGSPVMSGGRYDNLLTQFGRPAPATGFALKTTRLMDALRLNEAHQASLPVLIQYDEWRRAEAFQEAARLRAQGERVITRRVNEEEQLEEVERRQDQQLFWRGNRYQEILTFVRFLKEHV</sequence>
<feature type="binding site" evidence="9">
    <location>
        <begin position="275"/>
        <end position="276"/>
    </location>
    <ligand>
        <name>L-histidine</name>
        <dbReference type="ChEBI" id="CHEBI:57595"/>
    </ligand>
</feature>
<dbReference type="SUPFAM" id="SSF55681">
    <property type="entry name" value="Class II aaRS and biotin synthetases"/>
    <property type="match status" value="1"/>
</dbReference>
<dbReference type="PIRSF" id="PIRSF001549">
    <property type="entry name" value="His-tRNA_synth"/>
    <property type="match status" value="1"/>
</dbReference>
<accession>A0A1X7L4C9</accession>
<dbReference type="AlphaFoldDB" id="A0A1X7L4C9"/>
<dbReference type="GO" id="GO:0016757">
    <property type="term" value="F:glycosyltransferase activity"/>
    <property type="evidence" value="ECO:0007669"/>
    <property type="project" value="UniProtKB-KW"/>
</dbReference>
<evidence type="ECO:0000256" key="7">
    <source>
        <dbReference type="ARBA" id="ARBA00025246"/>
    </source>
</evidence>
<gene>
    <name evidence="8" type="primary">hisZ</name>
    <name evidence="11" type="ORF">SAMN06295960_2898</name>
</gene>
<dbReference type="RefSeq" id="WP_085495184.1">
    <property type="nucleotide sequence ID" value="NZ_FXAZ01000004.1"/>
</dbReference>
<dbReference type="GO" id="GO:0006427">
    <property type="term" value="P:histidyl-tRNA aminoacylation"/>
    <property type="evidence" value="ECO:0007669"/>
    <property type="project" value="TreeGrafter"/>
</dbReference>
<dbReference type="Pfam" id="PF13393">
    <property type="entry name" value="tRNA-synt_His"/>
    <property type="match status" value="1"/>
</dbReference>
<evidence type="ECO:0000256" key="8">
    <source>
        <dbReference type="HAMAP-Rule" id="MF_00125"/>
    </source>
</evidence>
<dbReference type="Gene3D" id="3.30.930.10">
    <property type="entry name" value="Bira Bifunctional Protein, Domain 2"/>
    <property type="match status" value="1"/>
</dbReference>
<keyword evidence="8" id="KW-0028">Amino-acid biosynthesis</keyword>
<feature type="binding site" evidence="9">
    <location>
        <position position="129"/>
    </location>
    <ligand>
        <name>L-histidine</name>
        <dbReference type="ChEBI" id="CHEBI:57595"/>
    </ligand>
</feature>
<keyword evidence="6 8" id="KW-0963">Cytoplasm</keyword>
<comment type="miscellaneous">
    <text evidence="8">This function is generally fulfilled by the C-terminal part of HisG, which is missing in some bacteria such as this one.</text>
</comment>
<evidence type="ECO:0000256" key="1">
    <source>
        <dbReference type="ARBA" id="ARBA00004496"/>
    </source>
</evidence>
<dbReference type="STRING" id="1852522.SAMN06295960_2898"/>
<dbReference type="InterPro" id="IPR045864">
    <property type="entry name" value="aa-tRNA-synth_II/BPL/LPL"/>
</dbReference>
<feature type="binding site" evidence="9">
    <location>
        <position position="111"/>
    </location>
    <ligand>
        <name>L-histidine</name>
        <dbReference type="ChEBI" id="CHEBI:57595"/>
    </ligand>
</feature>